<protein>
    <submittedName>
        <fullName evidence="2">Uncharacterized protein</fullName>
    </submittedName>
</protein>
<evidence type="ECO:0000313" key="3">
    <source>
        <dbReference type="Proteomes" id="UP001152759"/>
    </source>
</evidence>
<dbReference type="Proteomes" id="UP001152759">
    <property type="component" value="Chromosome 6"/>
</dbReference>
<dbReference type="EMBL" id="OU963867">
    <property type="protein sequence ID" value="CAH0391207.1"/>
    <property type="molecule type" value="Genomic_DNA"/>
</dbReference>
<reference evidence="2" key="1">
    <citation type="submission" date="2021-12" db="EMBL/GenBank/DDBJ databases">
        <authorList>
            <person name="King R."/>
        </authorList>
    </citation>
    <scope>NUCLEOTIDE SEQUENCE</scope>
</reference>
<accession>A0A9P0AII2</accession>
<keyword evidence="1" id="KW-0175">Coiled coil</keyword>
<gene>
    <name evidence="2" type="ORF">BEMITA_LOCUS9851</name>
</gene>
<keyword evidence="3" id="KW-1185">Reference proteome</keyword>
<evidence type="ECO:0000256" key="1">
    <source>
        <dbReference type="SAM" id="Coils"/>
    </source>
</evidence>
<organism evidence="2 3">
    <name type="scientific">Bemisia tabaci</name>
    <name type="common">Sweetpotato whitefly</name>
    <name type="synonym">Aleurodes tabaci</name>
    <dbReference type="NCBI Taxonomy" id="7038"/>
    <lineage>
        <taxon>Eukaryota</taxon>
        <taxon>Metazoa</taxon>
        <taxon>Ecdysozoa</taxon>
        <taxon>Arthropoda</taxon>
        <taxon>Hexapoda</taxon>
        <taxon>Insecta</taxon>
        <taxon>Pterygota</taxon>
        <taxon>Neoptera</taxon>
        <taxon>Paraneoptera</taxon>
        <taxon>Hemiptera</taxon>
        <taxon>Sternorrhyncha</taxon>
        <taxon>Aleyrodoidea</taxon>
        <taxon>Aleyrodidae</taxon>
        <taxon>Aleyrodinae</taxon>
        <taxon>Bemisia</taxon>
    </lineage>
</organism>
<name>A0A9P0AII2_BEMTA</name>
<evidence type="ECO:0000313" key="2">
    <source>
        <dbReference type="EMBL" id="CAH0391207.1"/>
    </source>
</evidence>
<sequence length="114" mass="13217">MKKSKDIESLKAELDQERNYRDAMIKSNKDLENSIEKLAKELEMHRKQAEDIASGHFSAKSNQKYLDQVNLLKKLETDIGVEKEKLRILAEADTDITDLNLELLSQVSHHTYIF</sequence>
<dbReference type="AlphaFoldDB" id="A0A9P0AII2"/>
<feature type="coiled-coil region" evidence="1">
    <location>
        <begin position="21"/>
        <end position="48"/>
    </location>
</feature>
<proteinExistence type="predicted"/>